<dbReference type="Gene3D" id="3.90.190.10">
    <property type="entry name" value="Protein tyrosine phosphatase superfamily"/>
    <property type="match status" value="1"/>
</dbReference>
<dbReference type="GO" id="GO:0004721">
    <property type="term" value="F:phosphoprotein phosphatase activity"/>
    <property type="evidence" value="ECO:0007669"/>
    <property type="project" value="InterPro"/>
</dbReference>
<evidence type="ECO:0000259" key="1">
    <source>
        <dbReference type="PROSITE" id="PS50056"/>
    </source>
</evidence>
<dbReference type="PROSITE" id="PS00383">
    <property type="entry name" value="TYR_PHOSPHATASE_1"/>
    <property type="match status" value="1"/>
</dbReference>
<dbReference type="InterPro" id="IPR026893">
    <property type="entry name" value="Tyr/Ser_Pase_IphP-type"/>
</dbReference>
<dbReference type="PROSITE" id="PS50056">
    <property type="entry name" value="TYR_PHOSPHATASE_2"/>
    <property type="match status" value="1"/>
</dbReference>
<dbReference type="InterPro" id="IPR016130">
    <property type="entry name" value="Tyr_Pase_AS"/>
</dbReference>
<feature type="domain" description="Tyrosine specific protein phosphatases" evidence="1">
    <location>
        <begin position="140"/>
        <end position="175"/>
    </location>
</feature>
<dbReference type="SUPFAM" id="SSF52799">
    <property type="entry name" value="(Phosphotyrosine protein) phosphatases II"/>
    <property type="match status" value="1"/>
</dbReference>
<accession>A0A6J7UJ70</accession>
<dbReference type="Pfam" id="PF13350">
    <property type="entry name" value="Y_phosphatase3"/>
    <property type="match status" value="1"/>
</dbReference>
<dbReference type="AlphaFoldDB" id="A0A6J7UJ70"/>
<dbReference type="EMBL" id="CAFBQU010000025">
    <property type="protein sequence ID" value="CAB5065890.1"/>
    <property type="molecule type" value="Genomic_DNA"/>
</dbReference>
<evidence type="ECO:0000313" key="3">
    <source>
        <dbReference type="EMBL" id="CAB5065890.1"/>
    </source>
</evidence>
<dbReference type="InterPro" id="IPR000387">
    <property type="entry name" value="Tyr_Pase_dom"/>
</dbReference>
<dbReference type="EMBL" id="CAFBPN010000083">
    <property type="protein sequence ID" value="CAB5027270.1"/>
    <property type="molecule type" value="Genomic_DNA"/>
</dbReference>
<gene>
    <name evidence="2" type="ORF">UFOPK4098_01240</name>
    <name evidence="3" type="ORF">UFOPK4347_01038</name>
</gene>
<reference evidence="3" key="1">
    <citation type="submission" date="2020-05" db="EMBL/GenBank/DDBJ databases">
        <authorList>
            <person name="Chiriac C."/>
            <person name="Salcher M."/>
            <person name="Ghai R."/>
            <person name="Kavagutti S V."/>
        </authorList>
    </citation>
    <scope>NUCLEOTIDE SEQUENCE</scope>
</reference>
<proteinExistence type="predicted"/>
<sequence length="266" mass="29391">MPLSTPASSPVSTDEAWALATHPERLIGMQTSHNFRDLGGYPTANGHMKWGVLFRADSMHHLNDADLALIGELGIRNVVDLRSADELRDRGQFPVDKYEVNFHNHSILDLTWSEDDVPVTDDPMEFLLWAYPEMLGNGSTRFADAVKTLANANGPTIFHCAAGKDRTGLLAMMVLGSLGCDHEYIIADYEQSDSAMERLTNWAKSHSKELADRIGVTPASFLRADGRAMRIIIDGLVAEHGSLRNYTKAIGVSEETLVELEQKLVQ</sequence>
<evidence type="ECO:0000313" key="2">
    <source>
        <dbReference type="EMBL" id="CAB5027270.1"/>
    </source>
</evidence>
<dbReference type="PANTHER" id="PTHR31126">
    <property type="entry name" value="TYROSINE-PROTEIN PHOSPHATASE"/>
    <property type="match status" value="1"/>
</dbReference>
<protein>
    <submittedName>
        <fullName evidence="3">Unannotated protein</fullName>
    </submittedName>
</protein>
<dbReference type="InterPro" id="IPR029021">
    <property type="entry name" value="Prot-tyrosine_phosphatase-like"/>
</dbReference>
<dbReference type="PANTHER" id="PTHR31126:SF1">
    <property type="entry name" value="TYROSINE SPECIFIC PROTEIN PHOSPHATASES DOMAIN-CONTAINING PROTEIN"/>
    <property type="match status" value="1"/>
</dbReference>
<organism evidence="3">
    <name type="scientific">freshwater metagenome</name>
    <dbReference type="NCBI Taxonomy" id="449393"/>
    <lineage>
        <taxon>unclassified sequences</taxon>
        <taxon>metagenomes</taxon>
        <taxon>ecological metagenomes</taxon>
    </lineage>
</organism>
<name>A0A6J7UJ70_9ZZZZ</name>